<evidence type="ECO:0000256" key="1">
    <source>
        <dbReference type="SAM" id="MobiDB-lite"/>
    </source>
</evidence>
<evidence type="ECO:0000313" key="3">
    <source>
        <dbReference type="EMBL" id="KAK5990143.1"/>
    </source>
</evidence>
<keyword evidence="2" id="KW-1133">Transmembrane helix</keyword>
<evidence type="ECO:0000313" key="4">
    <source>
        <dbReference type="Proteomes" id="UP001338125"/>
    </source>
</evidence>
<keyword evidence="2" id="KW-0472">Membrane</keyword>
<dbReference type="EMBL" id="JAVFKD010000014">
    <property type="protein sequence ID" value="KAK5990143.1"/>
    <property type="molecule type" value="Genomic_DNA"/>
</dbReference>
<feature type="region of interest" description="Disordered" evidence="1">
    <location>
        <begin position="43"/>
        <end position="63"/>
    </location>
</feature>
<gene>
    <name evidence="3" type="ORF">PT974_08409</name>
</gene>
<proteinExistence type="predicted"/>
<reference evidence="3 4" key="1">
    <citation type="submission" date="2024-01" db="EMBL/GenBank/DDBJ databases">
        <title>Complete genome of Cladobotryum mycophilum ATHUM6906.</title>
        <authorList>
            <person name="Christinaki A.C."/>
            <person name="Myridakis A.I."/>
            <person name="Kouvelis V.N."/>
        </authorList>
    </citation>
    <scope>NUCLEOTIDE SEQUENCE [LARGE SCALE GENOMIC DNA]</scope>
    <source>
        <strain evidence="3 4">ATHUM6906</strain>
    </source>
</reference>
<sequence>MSVDSREALALYPESESENENENIFFLLLLLLLVMLWGCGPSTSLDTLLPFSNERQNPPRLKR</sequence>
<keyword evidence="4" id="KW-1185">Reference proteome</keyword>
<keyword evidence="2" id="KW-0812">Transmembrane</keyword>
<comment type="caution">
    <text evidence="3">The sequence shown here is derived from an EMBL/GenBank/DDBJ whole genome shotgun (WGS) entry which is preliminary data.</text>
</comment>
<protein>
    <submittedName>
        <fullName evidence="3">Uncharacterized protein</fullName>
    </submittedName>
</protein>
<feature type="region of interest" description="Disordered" evidence="1">
    <location>
        <begin position="1"/>
        <end position="20"/>
    </location>
</feature>
<organism evidence="3 4">
    <name type="scientific">Cladobotryum mycophilum</name>
    <dbReference type="NCBI Taxonomy" id="491253"/>
    <lineage>
        <taxon>Eukaryota</taxon>
        <taxon>Fungi</taxon>
        <taxon>Dikarya</taxon>
        <taxon>Ascomycota</taxon>
        <taxon>Pezizomycotina</taxon>
        <taxon>Sordariomycetes</taxon>
        <taxon>Hypocreomycetidae</taxon>
        <taxon>Hypocreales</taxon>
        <taxon>Hypocreaceae</taxon>
        <taxon>Cladobotryum</taxon>
    </lineage>
</organism>
<evidence type="ECO:0000256" key="2">
    <source>
        <dbReference type="SAM" id="Phobius"/>
    </source>
</evidence>
<feature type="transmembrane region" description="Helical" evidence="2">
    <location>
        <begin position="24"/>
        <end position="45"/>
    </location>
</feature>
<dbReference type="Proteomes" id="UP001338125">
    <property type="component" value="Unassembled WGS sequence"/>
</dbReference>
<accession>A0ABR0SD89</accession>
<name>A0ABR0SD89_9HYPO</name>